<accession>A0ABY8EG16</accession>
<keyword evidence="2" id="KW-1185">Reference proteome</keyword>
<sequence length="109" mass="12695">MPQIKIRGIQANDVCKISEKMVDELVEVVKCPRDYFEIECIQSVAIRNGQIEEVYPFIEVAWFDRGQDTQDKVAKIITDSIRDGLKVESLDLAFTTFEKEKYYENGEHF</sequence>
<dbReference type="Proteomes" id="UP001222800">
    <property type="component" value="Chromosome"/>
</dbReference>
<dbReference type="Pfam" id="PF08921">
    <property type="entry name" value="DUF1904"/>
    <property type="match status" value="1"/>
</dbReference>
<evidence type="ECO:0000313" key="1">
    <source>
        <dbReference type="EMBL" id="WFD09795.1"/>
    </source>
</evidence>
<dbReference type="RefSeq" id="WP_277731744.1">
    <property type="nucleotide sequence ID" value="NZ_CP120733.1"/>
</dbReference>
<proteinExistence type="predicted"/>
<gene>
    <name evidence="1" type="ORF">P4S50_15560</name>
</gene>
<dbReference type="Gene3D" id="3.30.429.10">
    <property type="entry name" value="Macrophage Migration Inhibitory Factor"/>
    <property type="match status" value="1"/>
</dbReference>
<organism evidence="1 2">
    <name type="scientific">Tepidibacter hydrothermalis</name>
    <dbReference type="NCBI Taxonomy" id="3036126"/>
    <lineage>
        <taxon>Bacteria</taxon>
        <taxon>Bacillati</taxon>
        <taxon>Bacillota</taxon>
        <taxon>Clostridia</taxon>
        <taxon>Peptostreptococcales</taxon>
        <taxon>Peptostreptococcaceae</taxon>
        <taxon>Tepidibacter</taxon>
    </lineage>
</organism>
<dbReference type="InterPro" id="IPR015017">
    <property type="entry name" value="DUF1904"/>
</dbReference>
<name>A0ABY8EG16_9FIRM</name>
<dbReference type="InterPro" id="IPR014347">
    <property type="entry name" value="Tautomerase/MIF_sf"/>
</dbReference>
<protein>
    <submittedName>
        <fullName evidence="1">DUF1904 domain-containing protein</fullName>
    </submittedName>
</protein>
<dbReference type="EMBL" id="CP120733">
    <property type="protein sequence ID" value="WFD09795.1"/>
    <property type="molecule type" value="Genomic_DNA"/>
</dbReference>
<evidence type="ECO:0000313" key="2">
    <source>
        <dbReference type="Proteomes" id="UP001222800"/>
    </source>
</evidence>
<dbReference type="SUPFAM" id="SSF55331">
    <property type="entry name" value="Tautomerase/MIF"/>
    <property type="match status" value="1"/>
</dbReference>
<reference evidence="1 2" key="1">
    <citation type="submission" date="2023-03" db="EMBL/GenBank/DDBJ databases">
        <title>Complete genome sequence of Tepidibacter sp. SWIR-1, isolated from a deep-sea hydrothermal vent.</title>
        <authorList>
            <person name="Li X."/>
        </authorList>
    </citation>
    <scope>NUCLEOTIDE SEQUENCE [LARGE SCALE GENOMIC DNA]</scope>
    <source>
        <strain evidence="1 2">SWIR-1</strain>
    </source>
</reference>